<organism evidence="1 2">
    <name type="scientific">Enhygromyxa salina</name>
    <dbReference type="NCBI Taxonomy" id="215803"/>
    <lineage>
        <taxon>Bacteria</taxon>
        <taxon>Pseudomonadati</taxon>
        <taxon>Myxococcota</taxon>
        <taxon>Polyangia</taxon>
        <taxon>Nannocystales</taxon>
        <taxon>Nannocystaceae</taxon>
        <taxon>Enhygromyxa</taxon>
    </lineage>
</organism>
<dbReference type="EMBL" id="JMCC02000113">
    <property type="protein sequence ID" value="KIG12944.1"/>
    <property type="molecule type" value="Genomic_DNA"/>
</dbReference>
<comment type="caution">
    <text evidence="1">The sequence shown here is derived from an EMBL/GenBank/DDBJ whole genome shotgun (WGS) entry which is preliminary data.</text>
</comment>
<reference evidence="1 2" key="1">
    <citation type="submission" date="2014-12" db="EMBL/GenBank/DDBJ databases">
        <title>Genome assembly of Enhygromyxa salina DSM 15201.</title>
        <authorList>
            <person name="Sharma G."/>
            <person name="Subramanian S."/>
        </authorList>
    </citation>
    <scope>NUCLEOTIDE SEQUENCE [LARGE SCALE GENOMIC DNA]</scope>
    <source>
        <strain evidence="1 2">DSM 15201</strain>
    </source>
</reference>
<protein>
    <submittedName>
        <fullName evidence="1">Uncharacterized protein</fullName>
    </submittedName>
</protein>
<name>A0A0C1Z5Q8_9BACT</name>
<evidence type="ECO:0000313" key="2">
    <source>
        <dbReference type="Proteomes" id="UP000031599"/>
    </source>
</evidence>
<proteinExistence type="predicted"/>
<sequence length="117" mass="13181">MELEPMTKVWVGEGGPVSGFFLSEEDARFVRGSYAGTNPVRFAETLWRMAQVSPSAKYGFRTAILEYVVDLPVAAAVGFCAANTNLGSGGVYQYFIPDWEKCMFRTGRRYEFRHAKY</sequence>
<gene>
    <name evidence="1" type="ORF">DB30_00900</name>
</gene>
<accession>A0A0C1Z5Q8</accession>
<evidence type="ECO:0000313" key="1">
    <source>
        <dbReference type="EMBL" id="KIG12944.1"/>
    </source>
</evidence>
<dbReference type="Proteomes" id="UP000031599">
    <property type="component" value="Unassembled WGS sequence"/>
</dbReference>
<dbReference type="AlphaFoldDB" id="A0A0C1Z5Q8"/>